<name>A0A381YQ23_9ZZZZ</name>
<evidence type="ECO:0000259" key="5">
    <source>
        <dbReference type="Pfam" id="PF00155"/>
    </source>
</evidence>
<proteinExistence type="predicted"/>
<dbReference type="InterPro" id="IPR004839">
    <property type="entry name" value="Aminotransferase_I/II_large"/>
</dbReference>
<dbReference type="EMBL" id="UINC01018768">
    <property type="protein sequence ID" value="SVA79105.1"/>
    <property type="molecule type" value="Genomic_DNA"/>
</dbReference>
<evidence type="ECO:0000256" key="4">
    <source>
        <dbReference type="ARBA" id="ARBA00022898"/>
    </source>
</evidence>
<comment type="cofactor">
    <cofactor evidence="1">
        <name>pyridoxal 5'-phosphate</name>
        <dbReference type="ChEBI" id="CHEBI:597326"/>
    </cofactor>
</comment>
<dbReference type="InterPro" id="IPR015421">
    <property type="entry name" value="PyrdxlP-dep_Trfase_major"/>
</dbReference>
<keyword evidence="4" id="KW-0663">Pyridoxal phosphate</keyword>
<accession>A0A381YQ23</accession>
<gene>
    <name evidence="6" type="ORF">METZ01_LOCUS131959</name>
</gene>
<dbReference type="GO" id="GO:0008483">
    <property type="term" value="F:transaminase activity"/>
    <property type="evidence" value="ECO:0007669"/>
    <property type="project" value="UniProtKB-KW"/>
</dbReference>
<dbReference type="InterPro" id="IPR015422">
    <property type="entry name" value="PyrdxlP-dep_Trfase_small"/>
</dbReference>
<organism evidence="6">
    <name type="scientific">marine metagenome</name>
    <dbReference type="NCBI Taxonomy" id="408172"/>
    <lineage>
        <taxon>unclassified sequences</taxon>
        <taxon>metagenomes</taxon>
        <taxon>ecological metagenomes</taxon>
    </lineage>
</organism>
<dbReference type="SUPFAM" id="SSF53383">
    <property type="entry name" value="PLP-dependent transferases"/>
    <property type="match status" value="1"/>
</dbReference>
<dbReference type="InterPro" id="IPR051926">
    <property type="entry name" value="Ala_Aminotransferase"/>
</dbReference>
<keyword evidence="3" id="KW-0808">Transferase</keyword>
<evidence type="ECO:0000256" key="1">
    <source>
        <dbReference type="ARBA" id="ARBA00001933"/>
    </source>
</evidence>
<keyword evidence="2" id="KW-0032">Aminotransferase</keyword>
<dbReference type="PANTHER" id="PTHR43488:SF2">
    <property type="entry name" value="GLUTAMATE-PYRUVATE AMINOTRANSFERASE ALAA"/>
    <property type="match status" value="1"/>
</dbReference>
<feature type="non-terminal residue" evidence="6">
    <location>
        <position position="1"/>
    </location>
</feature>
<feature type="domain" description="Aminotransferase class I/classII large" evidence="5">
    <location>
        <begin position="2"/>
        <end position="355"/>
    </location>
</feature>
<evidence type="ECO:0000256" key="3">
    <source>
        <dbReference type="ARBA" id="ARBA00022679"/>
    </source>
</evidence>
<evidence type="ECO:0000256" key="2">
    <source>
        <dbReference type="ARBA" id="ARBA00022576"/>
    </source>
</evidence>
<sequence length="361" mass="39742">IGDPLAYEGLPTPEHMVTAFKAALDRQDNGYGPSYGIPELRSAIASTESAKGWDCSPDDVYVTHGVTEALQVIFAAFLEEGDTVLAPGPHYPPYMAYPQMYGGSTVEYRLDSEDGWRIDLEDIRSKMDDTVRLLVLINPNNPTGNVAKPEEIDSLIAIANDWPRCTIVADEIYDGLDFTGQQCSVASRSKSTPVIILNGVSKVYFAPGWRVGYMAWHDPSGTLVAVRDGVERLLRSRLCASTPAQHGFLAGLVDDQGWLEGHRERIRRRMDYCLKRIASIDGLECEAPGGAFYLFVRITDPGIAANDKSFVLDLLHQHHVLLVHGSGFSPEYGSGHFRMVCLPPVEVLTEALDRIEAFLGD</sequence>
<dbReference type="Gene3D" id="3.90.1150.10">
    <property type="entry name" value="Aspartate Aminotransferase, domain 1"/>
    <property type="match status" value="1"/>
</dbReference>
<reference evidence="6" key="1">
    <citation type="submission" date="2018-05" db="EMBL/GenBank/DDBJ databases">
        <authorList>
            <person name="Lanie J.A."/>
            <person name="Ng W.-L."/>
            <person name="Kazmierczak K.M."/>
            <person name="Andrzejewski T.M."/>
            <person name="Davidsen T.M."/>
            <person name="Wayne K.J."/>
            <person name="Tettelin H."/>
            <person name="Glass J.I."/>
            <person name="Rusch D."/>
            <person name="Podicherti R."/>
            <person name="Tsui H.-C.T."/>
            <person name="Winkler M.E."/>
        </authorList>
    </citation>
    <scope>NUCLEOTIDE SEQUENCE</scope>
</reference>
<dbReference type="CDD" id="cd00609">
    <property type="entry name" value="AAT_like"/>
    <property type="match status" value="1"/>
</dbReference>
<evidence type="ECO:0000313" key="6">
    <source>
        <dbReference type="EMBL" id="SVA79105.1"/>
    </source>
</evidence>
<dbReference type="Gene3D" id="3.40.640.10">
    <property type="entry name" value="Type I PLP-dependent aspartate aminotransferase-like (Major domain)"/>
    <property type="match status" value="1"/>
</dbReference>
<dbReference type="InterPro" id="IPR015424">
    <property type="entry name" value="PyrdxlP-dep_Trfase"/>
</dbReference>
<dbReference type="AlphaFoldDB" id="A0A381YQ23"/>
<protein>
    <recommendedName>
        <fullName evidence="5">Aminotransferase class I/classII large domain-containing protein</fullName>
    </recommendedName>
</protein>
<dbReference type="GO" id="GO:0030170">
    <property type="term" value="F:pyridoxal phosphate binding"/>
    <property type="evidence" value="ECO:0007669"/>
    <property type="project" value="InterPro"/>
</dbReference>
<dbReference type="PANTHER" id="PTHR43488">
    <property type="entry name" value="GLUTAMATE-PYRUVATE AMINOTRANSFERASE ALAA"/>
    <property type="match status" value="1"/>
</dbReference>
<dbReference type="Pfam" id="PF00155">
    <property type="entry name" value="Aminotran_1_2"/>
    <property type="match status" value="1"/>
</dbReference>